<dbReference type="PROSITE" id="PS50404">
    <property type="entry name" value="GST_NTER"/>
    <property type="match status" value="1"/>
</dbReference>
<feature type="domain" description="GST C-terminal" evidence="3">
    <location>
        <begin position="88"/>
        <end position="216"/>
    </location>
</feature>
<comment type="caution">
    <text evidence="4">The sequence shown here is derived from an EMBL/GenBank/DDBJ whole genome shotgun (WGS) entry which is preliminary data.</text>
</comment>
<name>A0AAV8WUR2_9CUCU</name>
<dbReference type="PANTHER" id="PTHR43969:SF9">
    <property type="entry name" value="GLUTATHIONE S TRANSFERASE D10, ISOFORM A-RELATED"/>
    <property type="match status" value="1"/>
</dbReference>
<dbReference type="GO" id="GO:0006749">
    <property type="term" value="P:glutathione metabolic process"/>
    <property type="evidence" value="ECO:0007669"/>
    <property type="project" value="TreeGrafter"/>
</dbReference>
<gene>
    <name evidence="4" type="ORF">NQ314_017311</name>
</gene>
<reference evidence="4" key="1">
    <citation type="journal article" date="2023" name="Insect Mol. Biol.">
        <title>Genome sequencing provides insights into the evolution of gene families encoding plant cell wall-degrading enzymes in longhorned beetles.</title>
        <authorList>
            <person name="Shin N.R."/>
            <person name="Okamura Y."/>
            <person name="Kirsch R."/>
            <person name="Pauchet Y."/>
        </authorList>
    </citation>
    <scope>NUCLEOTIDE SEQUENCE</scope>
    <source>
        <strain evidence="4">RBIC_L_NR</strain>
    </source>
</reference>
<evidence type="ECO:0000259" key="2">
    <source>
        <dbReference type="PROSITE" id="PS50404"/>
    </source>
</evidence>
<dbReference type="FunFam" id="1.20.1050.10:FF:000007">
    <property type="entry name" value="Glutathione S-transferase 1-1"/>
    <property type="match status" value="1"/>
</dbReference>
<dbReference type="InterPro" id="IPR004045">
    <property type="entry name" value="Glutathione_S-Trfase_N"/>
</dbReference>
<dbReference type="InterPro" id="IPR036249">
    <property type="entry name" value="Thioredoxin-like_sf"/>
</dbReference>
<dbReference type="InterPro" id="IPR004046">
    <property type="entry name" value="GST_C"/>
</dbReference>
<dbReference type="SUPFAM" id="SSF52833">
    <property type="entry name" value="Thioredoxin-like"/>
    <property type="match status" value="1"/>
</dbReference>
<keyword evidence="5" id="KW-1185">Reference proteome</keyword>
<dbReference type="Pfam" id="PF13417">
    <property type="entry name" value="GST_N_3"/>
    <property type="match status" value="1"/>
</dbReference>
<dbReference type="AlphaFoldDB" id="A0AAV8WUR2"/>
<dbReference type="SFLD" id="SFLDG01153">
    <property type="entry name" value="Main.4:_Theta-like"/>
    <property type="match status" value="1"/>
</dbReference>
<sequence>MAPKLYIDFASPPCRAVLLAAKAINVELDLVELDLLKLEHLKPEFVKLNPLHTVPTLDDNGLVLCDSHAIMGYLIDKYSNDKSLYPEEVEKRALINQRLYFDAGILFARHLGAALSVLFEGAKEVTEKQVNDLNEAYGFIETFLQDNTYIAGNSLSIADFSILTTTTNSSVLIPIDEGKYPKISAWREKMRNLSFYDINQFGADKFRSMIEAKLKK</sequence>
<dbReference type="PROSITE" id="PS50405">
    <property type="entry name" value="GST_CTER"/>
    <property type="match status" value="1"/>
</dbReference>
<comment type="subunit">
    <text evidence="1">Homodimer.</text>
</comment>
<protein>
    <recommendedName>
        <fullName evidence="6">Glutathione transferase</fullName>
    </recommendedName>
</protein>
<evidence type="ECO:0000313" key="5">
    <source>
        <dbReference type="Proteomes" id="UP001162156"/>
    </source>
</evidence>
<dbReference type="InterPro" id="IPR036282">
    <property type="entry name" value="Glutathione-S-Trfase_C_sf"/>
</dbReference>
<dbReference type="FunFam" id="3.40.30.10:FF:000034">
    <property type="entry name" value="glutathione S-transferase 1"/>
    <property type="match status" value="1"/>
</dbReference>
<dbReference type="GO" id="GO:0004364">
    <property type="term" value="F:glutathione transferase activity"/>
    <property type="evidence" value="ECO:0007669"/>
    <property type="project" value="TreeGrafter"/>
</dbReference>
<evidence type="ECO:0000259" key="3">
    <source>
        <dbReference type="PROSITE" id="PS50405"/>
    </source>
</evidence>
<dbReference type="SUPFAM" id="SSF47616">
    <property type="entry name" value="GST C-terminal domain-like"/>
    <property type="match status" value="1"/>
</dbReference>
<dbReference type="SFLD" id="SFLDG00358">
    <property type="entry name" value="Main_(cytGST)"/>
    <property type="match status" value="1"/>
</dbReference>
<dbReference type="InterPro" id="IPR040079">
    <property type="entry name" value="Glutathione_S-Trfase"/>
</dbReference>
<accession>A0AAV8WUR2</accession>
<dbReference type="SFLD" id="SFLDS00019">
    <property type="entry name" value="Glutathione_Transferase_(cytos"/>
    <property type="match status" value="1"/>
</dbReference>
<evidence type="ECO:0000313" key="4">
    <source>
        <dbReference type="EMBL" id="KAJ8929946.1"/>
    </source>
</evidence>
<dbReference type="Proteomes" id="UP001162156">
    <property type="component" value="Unassembled WGS sequence"/>
</dbReference>
<dbReference type="Gene3D" id="3.40.30.10">
    <property type="entry name" value="Glutaredoxin"/>
    <property type="match status" value="1"/>
</dbReference>
<evidence type="ECO:0000256" key="1">
    <source>
        <dbReference type="ARBA" id="ARBA00011738"/>
    </source>
</evidence>
<dbReference type="PANTHER" id="PTHR43969">
    <property type="entry name" value="GLUTATHIONE S TRANSFERASE D10, ISOFORM A-RELATED"/>
    <property type="match status" value="1"/>
</dbReference>
<organism evidence="4 5">
    <name type="scientific">Rhamnusium bicolor</name>
    <dbReference type="NCBI Taxonomy" id="1586634"/>
    <lineage>
        <taxon>Eukaryota</taxon>
        <taxon>Metazoa</taxon>
        <taxon>Ecdysozoa</taxon>
        <taxon>Arthropoda</taxon>
        <taxon>Hexapoda</taxon>
        <taxon>Insecta</taxon>
        <taxon>Pterygota</taxon>
        <taxon>Neoptera</taxon>
        <taxon>Endopterygota</taxon>
        <taxon>Coleoptera</taxon>
        <taxon>Polyphaga</taxon>
        <taxon>Cucujiformia</taxon>
        <taxon>Chrysomeloidea</taxon>
        <taxon>Cerambycidae</taxon>
        <taxon>Lepturinae</taxon>
        <taxon>Rhagiini</taxon>
        <taxon>Rhamnusium</taxon>
    </lineage>
</organism>
<dbReference type="EMBL" id="JANEYF010004833">
    <property type="protein sequence ID" value="KAJ8929946.1"/>
    <property type="molecule type" value="Genomic_DNA"/>
</dbReference>
<dbReference type="CDD" id="cd03177">
    <property type="entry name" value="GST_C_Delta_Epsilon"/>
    <property type="match status" value="1"/>
</dbReference>
<feature type="domain" description="GST N-terminal" evidence="2">
    <location>
        <begin position="1"/>
        <end position="82"/>
    </location>
</feature>
<dbReference type="InterPro" id="IPR010987">
    <property type="entry name" value="Glutathione-S-Trfase_C-like"/>
</dbReference>
<evidence type="ECO:0008006" key="6">
    <source>
        <dbReference type="Google" id="ProtNLM"/>
    </source>
</evidence>
<dbReference type="Gene3D" id="1.20.1050.10">
    <property type="match status" value="1"/>
</dbReference>
<dbReference type="Pfam" id="PF00043">
    <property type="entry name" value="GST_C"/>
    <property type="match status" value="1"/>
</dbReference>
<proteinExistence type="predicted"/>